<evidence type="ECO:0000256" key="3">
    <source>
        <dbReference type="ARBA" id="ARBA00022692"/>
    </source>
</evidence>
<keyword evidence="5 6" id="KW-0472">Membrane</keyword>
<evidence type="ECO:0000259" key="7">
    <source>
        <dbReference type="PROSITE" id="PS50928"/>
    </source>
</evidence>
<dbReference type="GO" id="GO:0055085">
    <property type="term" value="P:transmembrane transport"/>
    <property type="evidence" value="ECO:0007669"/>
    <property type="project" value="InterPro"/>
</dbReference>
<dbReference type="KEGG" id="cpho:CPHO_11035"/>
<dbReference type="OrthoDB" id="5244012at2"/>
<dbReference type="GO" id="GO:0031460">
    <property type="term" value="P:glycine betaine transport"/>
    <property type="evidence" value="ECO:0007669"/>
    <property type="project" value="TreeGrafter"/>
</dbReference>
<feature type="transmembrane region" description="Helical" evidence="6">
    <location>
        <begin position="46"/>
        <end position="69"/>
    </location>
</feature>
<sequence length="211" mass="21784">MFTFIANEPTVLPRLAEHLGYSALAVLAAVVLALPLGLYLGHTRRFASLVLAATGALRAVPSLGLLTWLTLQLSFGLSLPLIPGIIVLAILAVPPILAGTVSGLVAIPTSVVDSARASGFSESHIVRAVELPLGAPSIVGGIRSATVQVIATTTIVAYIGLSGLGRYLIDGLAIRDYPQMLAGAVLVAALAITVDLIFALIQRLVRPKGLN</sequence>
<dbReference type="CDD" id="cd06261">
    <property type="entry name" value="TM_PBP2"/>
    <property type="match status" value="1"/>
</dbReference>
<evidence type="ECO:0000256" key="2">
    <source>
        <dbReference type="ARBA" id="ARBA00022448"/>
    </source>
</evidence>
<protein>
    <submittedName>
        <fullName evidence="8">ABC transporter permease</fullName>
    </submittedName>
</protein>
<dbReference type="Pfam" id="PF00528">
    <property type="entry name" value="BPD_transp_1"/>
    <property type="match status" value="1"/>
</dbReference>
<comment type="similarity">
    <text evidence="6">Belongs to the binding-protein-dependent transport system permease family.</text>
</comment>
<name>A0A1L7D5I8_9CORY</name>
<dbReference type="InterPro" id="IPR051204">
    <property type="entry name" value="ABC_transp_perm/SBD"/>
</dbReference>
<evidence type="ECO:0000313" key="9">
    <source>
        <dbReference type="Proteomes" id="UP000185491"/>
    </source>
</evidence>
<organism evidence="8 9">
    <name type="scientific">Corynebacterium phocae</name>
    <dbReference type="NCBI Taxonomy" id="161895"/>
    <lineage>
        <taxon>Bacteria</taxon>
        <taxon>Bacillati</taxon>
        <taxon>Actinomycetota</taxon>
        <taxon>Actinomycetes</taxon>
        <taxon>Mycobacteriales</taxon>
        <taxon>Corynebacteriaceae</taxon>
        <taxon>Corynebacterium</taxon>
    </lineage>
</organism>
<dbReference type="Proteomes" id="UP000185491">
    <property type="component" value="Chromosome"/>
</dbReference>
<evidence type="ECO:0000256" key="6">
    <source>
        <dbReference type="RuleBase" id="RU363032"/>
    </source>
</evidence>
<dbReference type="GO" id="GO:0005886">
    <property type="term" value="C:plasma membrane"/>
    <property type="evidence" value="ECO:0007669"/>
    <property type="project" value="UniProtKB-SubCell"/>
</dbReference>
<feature type="transmembrane region" description="Helical" evidence="6">
    <location>
        <begin position="81"/>
        <end position="107"/>
    </location>
</feature>
<keyword evidence="3 6" id="KW-0812">Transmembrane</keyword>
<reference evidence="8 9" key="1">
    <citation type="submission" date="2014-08" db="EMBL/GenBank/DDBJ databases">
        <title>Complete genome sequence of Corynebacterium phocae M408/89/1(T)(=DSM 44612(T)), isolated from the common seal (Phoca vitulina).</title>
        <authorList>
            <person name="Ruckert C."/>
            <person name="Albersmeier A."/>
            <person name="Winkler A."/>
            <person name="Kalinowski J."/>
        </authorList>
    </citation>
    <scope>NUCLEOTIDE SEQUENCE [LARGE SCALE GENOMIC DNA]</scope>
    <source>
        <strain evidence="8 9">M408/89/1</strain>
    </source>
</reference>
<dbReference type="SUPFAM" id="SSF161098">
    <property type="entry name" value="MetI-like"/>
    <property type="match status" value="1"/>
</dbReference>
<keyword evidence="4 6" id="KW-1133">Transmembrane helix</keyword>
<feature type="transmembrane region" description="Helical" evidence="6">
    <location>
        <begin position="181"/>
        <end position="201"/>
    </location>
</feature>
<dbReference type="InterPro" id="IPR035906">
    <property type="entry name" value="MetI-like_sf"/>
</dbReference>
<evidence type="ECO:0000256" key="4">
    <source>
        <dbReference type="ARBA" id="ARBA00022989"/>
    </source>
</evidence>
<dbReference type="AlphaFoldDB" id="A0A1L7D5I8"/>
<evidence type="ECO:0000256" key="5">
    <source>
        <dbReference type="ARBA" id="ARBA00023136"/>
    </source>
</evidence>
<accession>A0A1L7D5I8</accession>
<gene>
    <name evidence="8" type="ORF">CPHO_11035</name>
</gene>
<dbReference type="PANTHER" id="PTHR30177">
    <property type="entry name" value="GLYCINE BETAINE/L-PROLINE TRANSPORT SYSTEM PERMEASE PROTEIN PROW"/>
    <property type="match status" value="1"/>
</dbReference>
<evidence type="ECO:0000313" key="8">
    <source>
        <dbReference type="EMBL" id="APT93337.1"/>
    </source>
</evidence>
<dbReference type="PANTHER" id="PTHR30177:SF33">
    <property type="entry name" value="POSSIBLE OSMOPROTECTANT (GLYCINE BETAINE_CARNITINE_CHOLINE_L-PROLINE) TRANSPORT INTEGRAL MEMBRANE PROTEIN ABC TRANSPORTER PROZ"/>
    <property type="match status" value="1"/>
</dbReference>
<dbReference type="Gene3D" id="1.10.3720.10">
    <property type="entry name" value="MetI-like"/>
    <property type="match status" value="1"/>
</dbReference>
<comment type="subcellular location">
    <subcellularLocation>
        <location evidence="6">Cell membrane</location>
        <topology evidence="6">Multi-pass membrane protein</topology>
    </subcellularLocation>
    <subcellularLocation>
        <location evidence="1">Membrane</location>
        <topology evidence="1">Multi-pass membrane protein</topology>
    </subcellularLocation>
</comment>
<evidence type="ECO:0000256" key="1">
    <source>
        <dbReference type="ARBA" id="ARBA00004141"/>
    </source>
</evidence>
<dbReference type="RefSeq" id="WP_075735807.1">
    <property type="nucleotide sequence ID" value="NZ_CP009249.1"/>
</dbReference>
<dbReference type="STRING" id="161895.CPHO_11035"/>
<dbReference type="InterPro" id="IPR000515">
    <property type="entry name" value="MetI-like"/>
</dbReference>
<keyword evidence="2 6" id="KW-0813">Transport</keyword>
<feature type="transmembrane region" description="Helical" evidence="6">
    <location>
        <begin position="20"/>
        <end position="39"/>
    </location>
</feature>
<keyword evidence="9" id="KW-1185">Reference proteome</keyword>
<feature type="transmembrane region" description="Helical" evidence="6">
    <location>
        <begin position="149"/>
        <end position="169"/>
    </location>
</feature>
<proteinExistence type="inferred from homology"/>
<dbReference type="PROSITE" id="PS50928">
    <property type="entry name" value="ABC_TM1"/>
    <property type="match status" value="1"/>
</dbReference>
<dbReference type="EMBL" id="CP009249">
    <property type="protein sequence ID" value="APT93337.1"/>
    <property type="molecule type" value="Genomic_DNA"/>
</dbReference>
<feature type="domain" description="ABC transmembrane type-1" evidence="7">
    <location>
        <begin position="15"/>
        <end position="198"/>
    </location>
</feature>